<dbReference type="InterPro" id="IPR037171">
    <property type="entry name" value="NagB/RpiA_transferase-like"/>
</dbReference>
<evidence type="ECO:0000259" key="1">
    <source>
        <dbReference type="Pfam" id="PF13336"/>
    </source>
</evidence>
<feature type="domain" description="Acetyl-CoA hydrolase/transferase C-terminal" evidence="1">
    <location>
        <begin position="1"/>
        <end position="73"/>
    </location>
</feature>
<evidence type="ECO:0000313" key="3">
    <source>
        <dbReference type="Proteomes" id="UP000789706"/>
    </source>
</evidence>
<dbReference type="AlphaFoldDB" id="A0A9N9F2B0"/>
<dbReference type="Proteomes" id="UP000789706">
    <property type="component" value="Unassembled WGS sequence"/>
</dbReference>
<dbReference type="PANTHER" id="PTHR43609:SF1">
    <property type="entry name" value="ACETYL-COA HYDROLASE"/>
    <property type="match status" value="1"/>
</dbReference>
<name>A0A9N9F2B0_9GLOM</name>
<dbReference type="GO" id="GO:0005739">
    <property type="term" value="C:mitochondrion"/>
    <property type="evidence" value="ECO:0007669"/>
    <property type="project" value="TreeGrafter"/>
</dbReference>
<dbReference type="EMBL" id="CAJVPK010000399">
    <property type="protein sequence ID" value="CAG8505077.1"/>
    <property type="molecule type" value="Genomic_DNA"/>
</dbReference>
<dbReference type="Pfam" id="PF13336">
    <property type="entry name" value="AcetylCoA_hyd_C"/>
    <property type="match status" value="1"/>
</dbReference>
<proteinExistence type="predicted"/>
<sequence length="116" mass="13078">MHTPSTRPSPTDPIGVSCIVPMCSHIDSTEHDLDVIVTEQGLADVRGLAPTERAKLIIDKCAHPDYRPILKDYFDFSLKKCLERGAAHEPHMLDKVFKMHLGLLGDEKTMKIKNWN</sequence>
<organism evidence="2 3">
    <name type="scientific">Diversispora eburnea</name>
    <dbReference type="NCBI Taxonomy" id="1213867"/>
    <lineage>
        <taxon>Eukaryota</taxon>
        <taxon>Fungi</taxon>
        <taxon>Fungi incertae sedis</taxon>
        <taxon>Mucoromycota</taxon>
        <taxon>Glomeromycotina</taxon>
        <taxon>Glomeromycetes</taxon>
        <taxon>Diversisporales</taxon>
        <taxon>Diversisporaceae</taxon>
        <taxon>Diversispora</taxon>
    </lineage>
</organism>
<protein>
    <submittedName>
        <fullName evidence="2">4587_t:CDS:1</fullName>
    </submittedName>
</protein>
<dbReference type="GO" id="GO:0003986">
    <property type="term" value="F:acetyl-CoA hydrolase activity"/>
    <property type="evidence" value="ECO:0007669"/>
    <property type="project" value="TreeGrafter"/>
</dbReference>
<dbReference type="PANTHER" id="PTHR43609">
    <property type="entry name" value="ACETYL-COA HYDROLASE"/>
    <property type="match status" value="1"/>
</dbReference>
<reference evidence="2" key="1">
    <citation type="submission" date="2021-06" db="EMBL/GenBank/DDBJ databases">
        <authorList>
            <person name="Kallberg Y."/>
            <person name="Tangrot J."/>
            <person name="Rosling A."/>
        </authorList>
    </citation>
    <scope>NUCLEOTIDE SEQUENCE</scope>
    <source>
        <strain evidence="2">AZ414A</strain>
    </source>
</reference>
<evidence type="ECO:0000313" key="2">
    <source>
        <dbReference type="EMBL" id="CAG8505077.1"/>
    </source>
</evidence>
<comment type="caution">
    <text evidence="2">The sequence shown here is derived from an EMBL/GenBank/DDBJ whole genome shotgun (WGS) entry which is preliminary data.</text>
</comment>
<gene>
    <name evidence="2" type="ORF">DEBURN_LOCUS4880</name>
</gene>
<dbReference type="GO" id="GO:0006083">
    <property type="term" value="P:acetate metabolic process"/>
    <property type="evidence" value="ECO:0007669"/>
    <property type="project" value="InterPro"/>
</dbReference>
<dbReference type="InterPro" id="IPR038460">
    <property type="entry name" value="AcetylCoA_hyd_C_sf"/>
</dbReference>
<dbReference type="InterPro" id="IPR046433">
    <property type="entry name" value="ActCoA_hydro"/>
</dbReference>
<dbReference type="OrthoDB" id="10250396at2759"/>
<dbReference type="GO" id="GO:0008775">
    <property type="term" value="F:acetate CoA-transferase activity"/>
    <property type="evidence" value="ECO:0007669"/>
    <property type="project" value="InterPro"/>
</dbReference>
<accession>A0A9N9F2B0</accession>
<dbReference type="InterPro" id="IPR026888">
    <property type="entry name" value="AcetylCoA_hyd_C"/>
</dbReference>
<dbReference type="SUPFAM" id="SSF100950">
    <property type="entry name" value="NagB/RpiA/CoA transferase-like"/>
    <property type="match status" value="1"/>
</dbReference>
<keyword evidence="3" id="KW-1185">Reference proteome</keyword>
<dbReference type="Gene3D" id="3.40.1080.20">
    <property type="entry name" value="Acetyl-CoA hydrolase/transferase C-terminal domain"/>
    <property type="match status" value="1"/>
</dbReference>